<dbReference type="PANTHER" id="PTHR37804">
    <property type="entry name" value="CDAA REGULATORY PROTEIN CDAR"/>
    <property type="match status" value="1"/>
</dbReference>
<sequence length="336" mass="38588">MRDLSGRIGHLFKERKRLHLKRNIITYGICLIVATVLWFLNTLNKEYATQITYPVRYTDLPKGKLLVSELPQEMTLEIRAHGFALLRYKIGTSFLPIVFNVNSYSNGILDKKDMLDYTLNTIDIKDRIAAQLNSDIKLLNITPETIHFQFSRFESKVVPVQPRVEYTLKKQYMLKNPISVTPDKLTISGPASVIDTIQSVCTLPVRLKDLSKDITKNVSFEEIHGVQIDDNNAKILIEVERFTESKKNVTLTVKNLPDSLQMRLFPSAIDVTFDVGLSRYDQVTDTSFRFSVDYKQITKNTTALNVTLGKYPPYIQNLSFSPEQVEFLIEKKSNKR</sequence>
<accession>A0A0C3NFI5</accession>
<dbReference type="InterPro" id="IPR012505">
    <property type="entry name" value="YbbR"/>
</dbReference>
<dbReference type="Gene3D" id="2.170.120.30">
    <property type="match status" value="1"/>
</dbReference>
<gene>
    <name evidence="2" type="ORF">BA92_07555</name>
</gene>
<name>A0A0C3NFI5_9PORP</name>
<evidence type="ECO:0000313" key="2">
    <source>
        <dbReference type="EMBL" id="KIO44867.1"/>
    </source>
</evidence>
<dbReference type="AlphaFoldDB" id="A0A0C3NFI5"/>
<protein>
    <recommendedName>
        <fullName evidence="4">YbbR-like domain-containing protein</fullName>
    </recommendedName>
</protein>
<dbReference type="InterPro" id="IPR053154">
    <property type="entry name" value="c-di-AMP_regulator"/>
</dbReference>
<dbReference type="Pfam" id="PF07949">
    <property type="entry name" value="YbbR"/>
    <property type="match status" value="1"/>
</dbReference>
<proteinExistence type="predicted"/>
<dbReference type="Gene3D" id="2.170.120.40">
    <property type="entry name" value="YbbR-like domain"/>
    <property type="match status" value="1"/>
</dbReference>
<reference evidence="2 3" key="1">
    <citation type="submission" date="2014-07" db="EMBL/GenBank/DDBJ databases">
        <title>Porphyromonadaceae bacterium OUH 308042 = ATCC BAA-2681 = DSM 28342 draft genome.</title>
        <authorList>
            <person name="Sydenham T.V."/>
            <person name="Hasman H."/>
            <person name="Justensen U.S."/>
        </authorList>
    </citation>
    <scope>NUCLEOTIDE SEQUENCE [LARGE SCALE GENOMIC DNA]</scope>
    <source>
        <strain evidence="2 3">OUH 308042</strain>
    </source>
</reference>
<dbReference type="OrthoDB" id="1115707at2"/>
<evidence type="ECO:0000313" key="3">
    <source>
        <dbReference type="Proteomes" id="UP000031980"/>
    </source>
</evidence>
<dbReference type="RefSeq" id="WP_041505103.1">
    <property type="nucleotide sequence ID" value="NZ_JPIU01000038.1"/>
</dbReference>
<keyword evidence="1" id="KW-0472">Membrane</keyword>
<dbReference type="Proteomes" id="UP000031980">
    <property type="component" value="Unassembled WGS sequence"/>
</dbReference>
<dbReference type="PANTHER" id="PTHR37804:SF1">
    <property type="entry name" value="CDAA REGULATORY PROTEIN CDAR"/>
    <property type="match status" value="1"/>
</dbReference>
<evidence type="ECO:0000256" key="1">
    <source>
        <dbReference type="SAM" id="Phobius"/>
    </source>
</evidence>
<keyword evidence="1" id="KW-0812">Transmembrane</keyword>
<organism evidence="2 3">
    <name type="scientific">Sanguibacteroides justesenii</name>
    <dbReference type="NCBI Taxonomy" id="1547597"/>
    <lineage>
        <taxon>Bacteria</taxon>
        <taxon>Pseudomonadati</taxon>
        <taxon>Bacteroidota</taxon>
        <taxon>Bacteroidia</taxon>
        <taxon>Bacteroidales</taxon>
        <taxon>Porphyromonadaceae</taxon>
        <taxon>Sanguibacteroides</taxon>
    </lineage>
</organism>
<keyword evidence="1" id="KW-1133">Transmembrane helix</keyword>
<evidence type="ECO:0008006" key="4">
    <source>
        <dbReference type="Google" id="ProtNLM"/>
    </source>
</evidence>
<keyword evidence="3" id="KW-1185">Reference proteome</keyword>
<comment type="caution">
    <text evidence="2">The sequence shown here is derived from an EMBL/GenBank/DDBJ whole genome shotgun (WGS) entry which is preliminary data.</text>
</comment>
<dbReference type="EMBL" id="JPIU01000038">
    <property type="protein sequence ID" value="KIO44867.1"/>
    <property type="molecule type" value="Genomic_DNA"/>
</dbReference>
<feature type="transmembrane region" description="Helical" evidence="1">
    <location>
        <begin position="20"/>
        <end position="40"/>
    </location>
</feature>